<gene>
    <name evidence="1" type="ORF">BG258_08870</name>
</gene>
<proteinExistence type="predicted"/>
<dbReference type="RefSeq" id="WP_069481030.1">
    <property type="nucleotide sequence ID" value="NZ_KV766182.1"/>
</dbReference>
<name>A0A1E4R6A5_9BACI</name>
<comment type="caution">
    <text evidence="1">The sequence shown here is derived from an EMBL/GenBank/DDBJ whole genome shotgun (WGS) entry which is preliminary data.</text>
</comment>
<sequence>MVNIIKQLAELESELKKPFPTRDINKICEDYRTDFLNLSVDVDIFEDFRYYCVNISGTLSYVLGDVINQIPEGQIDMLFKSFFEYYNQYEFLEGQIANYHHFFQEYKTHEQTRKLLLQLLSNNHYPFKRQNLYTKINLTF</sequence>
<accession>A0A1E4R6A5</accession>
<dbReference type="AlphaFoldDB" id="A0A1E4R6A5"/>
<evidence type="ECO:0000313" key="2">
    <source>
        <dbReference type="Proteomes" id="UP000094784"/>
    </source>
</evidence>
<evidence type="ECO:0000313" key="1">
    <source>
        <dbReference type="EMBL" id="ODV56005.1"/>
    </source>
</evidence>
<dbReference type="Proteomes" id="UP000094784">
    <property type="component" value="Unassembled WGS sequence"/>
</dbReference>
<dbReference type="Pfam" id="PF14176">
    <property type="entry name" value="YxiJ"/>
    <property type="match status" value="1"/>
</dbReference>
<dbReference type="OrthoDB" id="2083321at2"/>
<organism evidence="1 2">
    <name type="scientific">Lysinibacillus fusiformis</name>
    <dbReference type="NCBI Taxonomy" id="28031"/>
    <lineage>
        <taxon>Bacteria</taxon>
        <taxon>Bacillati</taxon>
        <taxon>Bacillota</taxon>
        <taxon>Bacilli</taxon>
        <taxon>Bacillales</taxon>
        <taxon>Bacillaceae</taxon>
        <taxon>Lysinibacillus</taxon>
    </lineage>
</organism>
<evidence type="ECO:0008006" key="3">
    <source>
        <dbReference type="Google" id="ProtNLM"/>
    </source>
</evidence>
<protein>
    <recommendedName>
        <fullName evidence="3">YxiJ-like protein</fullName>
    </recommendedName>
</protein>
<dbReference type="EMBL" id="MECQ01000001">
    <property type="protein sequence ID" value="ODV56005.1"/>
    <property type="molecule type" value="Genomic_DNA"/>
</dbReference>
<dbReference type="InterPro" id="IPR025551">
    <property type="entry name" value="WapI/YxiJ-like"/>
</dbReference>
<reference evidence="1 2" key="1">
    <citation type="submission" date="2016-09" db="EMBL/GenBank/DDBJ databases">
        <title>Draft genome sequence of the soil isolate, Lysinibacillus fusiformis M5, a potential hypoxanthine producer.</title>
        <authorList>
            <person name="Gallegos-Monterrosa R."/>
            <person name="Maroti G."/>
            <person name="Balint B."/>
            <person name="Kovacs A.T."/>
        </authorList>
    </citation>
    <scope>NUCLEOTIDE SEQUENCE [LARGE SCALE GENOMIC DNA]</scope>
    <source>
        <strain evidence="1 2">M5</strain>
    </source>
</reference>